<accession>A0ABQ3BEA8</accession>
<dbReference type="InterPro" id="IPR020449">
    <property type="entry name" value="Tscrpt_reg_AraC-type_HTH"/>
</dbReference>
<feature type="transmembrane region" description="Helical" evidence="4">
    <location>
        <begin position="108"/>
        <end position="128"/>
    </location>
</feature>
<feature type="transmembrane region" description="Helical" evidence="4">
    <location>
        <begin position="192"/>
        <end position="216"/>
    </location>
</feature>
<proteinExistence type="predicted"/>
<dbReference type="PANTHER" id="PTHR43280">
    <property type="entry name" value="ARAC-FAMILY TRANSCRIPTIONAL REGULATOR"/>
    <property type="match status" value="1"/>
</dbReference>
<dbReference type="PRINTS" id="PR00032">
    <property type="entry name" value="HTHARAC"/>
</dbReference>
<dbReference type="RefSeq" id="WP_229838078.1">
    <property type="nucleotide sequence ID" value="NZ_BMYZ01000004.1"/>
</dbReference>
<protein>
    <recommendedName>
        <fullName evidence="5">HTH araC/xylS-type domain-containing protein</fullName>
    </recommendedName>
</protein>
<keyword evidence="4" id="KW-0472">Membrane</keyword>
<evidence type="ECO:0000256" key="2">
    <source>
        <dbReference type="ARBA" id="ARBA00023125"/>
    </source>
</evidence>
<dbReference type="InterPro" id="IPR009057">
    <property type="entry name" value="Homeodomain-like_sf"/>
</dbReference>
<feature type="transmembrane region" description="Helical" evidence="4">
    <location>
        <begin position="228"/>
        <end position="249"/>
    </location>
</feature>
<comment type="caution">
    <text evidence="6">The sequence shown here is derived from an EMBL/GenBank/DDBJ whole genome shotgun (WGS) entry which is preliminary data.</text>
</comment>
<feature type="transmembrane region" description="Helical" evidence="4">
    <location>
        <begin position="12"/>
        <end position="30"/>
    </location>
</feature>
<keyword evidence="4" id="KW-0812">Transmembrane</keyword>
<organism evidence="6 7">
    <name type="scientific">Cellvibrio zantedeschiae</name>
    <dbReference type="NCBI Taxonomy" id="1237077"/>
    <lineage>
        <taxon>Bacteria</taxon>
        <taxon>Pseudomonadati</taxon>
        <taxon>Pseudomonadota</taxon>
        <taxon>Gammaproteobacteria</taxon>
        <taxon>Cellvibrionales</taxon>
        <taxon>Cellvibrionaceae</taxon>
        <taxon>Cellvibrio</taxon>
    </lineage>
</organism>
<name>A0ABQ3BEA8_9GAMM</name>
<dbReference type="Proteomes" id="UP000619761">
    <property type="component" value="Unassembled WGS sequence"/>
</dbReference>
<reference evidence="7" key="1">
    <citation type="journal article" date="2019" name="Int. J. Syst. Evol. Microbiol.">
        <title>The Global Catalogue of Microorganisms (GCM) 10K type strain sequencing project: providing services to taxonomists for standard genome sequencing and annotation.</title>
        <authorList>
            <consortium name="The Broad Institute Genomics Platform"/>
            <consortium name="The Broad Institute Genome Sequencing Center for Infectious Disease"/>
            <person name="Wu L."/>
            <person name="Ma J."/>
        </authorList>
    </citation>
    <scope>NUCLEOTIDE SEQUENCE [LARGE SCALE GENOMIC DNA]</scope>
    <source>
        <strain evidence="7">KCTC 32239</strain>
    </source>
</reference>
<dbReference type="InterPro" id="IPR018060">
    <property type="entry name" value="HTH_AraC"/>
</dbReference>
<keyword evidence="3" id="KW-0804">Transcription</keyword>
<evidence type="ECO:0000256" key="3">
    <source>
        <dbReference type="ARBA" id="ARBA00023163"/>
    </source>
</evidence>
<keyword evidence="2" id="KW-0238">DNA-binding</keyword>
<dbReference type="EMBL" id="BMYZ01000004">
    <property type="protein sequence ID" value="GGY86475.1"/>
    <property type="molecule type" value="Genomic_DNA"/>
</dbReference>
<evidence type="ECO:0000256" key="1">
    <source>
        <dbReference type="ARBA" id="ARBA00023015"/>
    </source>
</evidence>
<keyword evidence="7" id="KW-1185">Reference proteome</keyword>
<sequence>MYQVIFNTHDVVLLMTAYQCILFAILLLTIKREKPLSNVFLAFFLLQQAAIPLDILISFGAEFRHVALGWSPNLFYVFGFGYWLEAPFLLWYTRSLIYKDYRLTKKDLIFLIPFFSYLVYQILFYYRLAWHDKLHLQEAYNLFSAPHYMNYVTLFREVFRAALGVMCILEIKRYSQHIKTNFSDIDRIDLTWLKILAIGFLGIRVWAVLVGVLILLSVSFGVTTNFEIMGLLGNYTTFIMVSMLIFFGLGHSSVFEGIEAKHTDSAKADVPKDKIKDAQIKQVVDYMKQEKPYLAPALTLDKLAAQLKMQPRILSHLINRHFSCNFFEFINSYRVEESKRLLTDPACAEKNMLDIMYDVGFNSKATFNTLFKKKVGMTPTEYRKQSMAQSNITQVTGL</sequence>
<evidence type="ECO:0000259" key="5">
    <source>
        <dbReference type="PROSITE" id="PS01124"/>
    </source>
</evidence>
<feature type="domain" description="HTH araC/xylS-type" evidence="5">
    <location>
        <begin position="281"/>
        <end position="385"/>
    </location>
</feature>
<evidence type="ECO:0000256" key="4">
    <source>
        <dbReference type="SAM" id="Phobius"/>
    </source>
</evidence>
<dbReference type="SMART" id="SM00342">
    <property type="entry name" value="HTH_ARAC"/>
    <property type="match status" value="1"/>
</dbReference>
<dbReference type="Gene3D" id="1.10.10.60">
    <property type="entry name" value="Homeodomain-like"/>
    <property type="match status" value="2"/>
</dbReference>
<dbReference type="PROSITE" id="PS01124">
    <property type="entry name" value="HTH_ARAC_FAMILY_2"/>
    <property type="match status" value="1"/>
</dbReference>
<dbReference type="Pfam" id="PF12833">
    <property type="entry name" value="HTH_18"/>
    <property type="match status" value="1"/>
</dbReference>
<keyword evidence="1" id="KW-0805">Transcription regulation</keyword>
<gene>
    <name evidence="6" type="ORF">GCM10011613_34510</name>
</gene>
<dbReference type="SUPFAM" id="SSF46689">
    <property type="entry name" value="Homeodomain-like"/>
    <property type="match status" value="1"/>
</dbReference>
<evidence type="ECO:0000313" key="7">
    <source>
        <dbReference type="Proteomes" id="UP000619761"/>
    </source>
</evidence>
<feature type="transmembrane region" description="Helical" evidence="4">
    <location>
        <begin position="73"/>
        <end position="92"/>
    </location>
</feature>
<evidence type="ECO:0000313" key="6">
    <source>
        <dbReference type="EMBL" id="GGY86475.1"/>
    </source>
</evidence>
<dbReference type="PANTHER" id="PTHR43280:SF29">
    <property type="entry name" value="ARAC-FAMILY TRANSCRIPTIONAL REGULATOR"/>
    <property type="match status" value="1"/>
</dbReference>
<keyword evidence="4" id="KW-1133">Transmembrane helix</keyword>
<feature type="transmembrane region" description="Helical" evidence="4">
    <location>
        <begin position="39"/>
        <end position="61"/>
    </location>
</feature>